<reference evidence="1" key="1">
    <citation type="journal article" date="2014" name="Nat. Commun.">
        <title>Multiple recent horizontal transfers of a large genomic region in cheese making fungi.</title>
        <authorList>
            <person name="Cheeseman K."/>
            <person name="Ropars J."/>
            <person name="Renault P."/>
            <person name="Dupont J."/>
            <person name="Gouzy J."/>
            <person name="Branca A."/>
            <person name="Abraham A.L."/>
            <person name="Ceppi M."/>
            <person name="Conseiller E."/>
            <person name="Debuchy R."/>
            <person name="Malagnac F."/>
            <person name="Goarin A."/>
            <person name="Silar P."/>
            <person name="Lacoste S."/>
            <person name="Sallet E."/>
            <person name="Bensimon A."/>
            <person name="Giraud T."/>
            <person name="Brygoo Y."/>
        </authorList>
    </citation>
    <scope>NUCLEOTIDE SEQUENCE [LARGE SCALE GENOMIC DNA]</scope>
    <source>
        <strain evidence="1">FM164</strain>
    </source>
</reference>
<sequence length="82" mass="9076">MNTVVKRNATVIGTQYLCDRTTYSQSTSLLWKTKELFSPADGLSGSVLCLGRPTDESSWAVVFQNFQVICTKLVDPKSDISQ</sequence>
<proteinExistence type="predicted"/>
<protein>
    <submittedName>
        <fullName evidence="1">Genomic scaffold, ProqFM164S01</fullName>
    </submittedName>
</protein>
<gene>
    <name evidence="1" type="ORF">PROQFM164_S01g002255</name>
</gene>
<evidence type="ECO:0000313" key="1">
    <source>
        <dbReference type="EMBL" id="CDM28444.1"/>
    </source>
</evidence>
<accession>W6Q2K7</accession>
<name>W6Q2K7_PENRF</name>
<dbReference type="EMBL" id="HG792015">
    <property type="protein sequence ID" value="CDM28444.1"/>
    <property type="molecule type" value="Genomic_DNA"/>
</dbReference>
<dbReference type="Proteomes" id="UP000030686">
    <property type="component" value="Unassembled WGS sequence"/>
</dbReference>
<organism evidence="1 2">
    <name type="scientific">Penicillium roqueforti (strain FM164)</name>
    <dbReference type="NCBI Taxonomy" id="1365484"/>
    <lineage>
        <taxon>Eukaryota</taxon>
        <taxon>Fungi</taxon>
        <taxon>Dikarya</taxon>
        <taxon>Ascomycota</taxon>
        <taxon>Pezizomycotina</taxon>
        <taxon>Eurotiomycetes</taxon>
        <taxon>Eurotiomycetidae</taxon>
        <taxon>Eurotiales</taxon>
        <taxon>Aspergillaceae</taxon>
        <taxon>Penicillium</taxon>
    </lineage>
</organism>
<evidence type="ECO:0000313" key="2">
    <source>
        <dbReference type="Proteomes" id="UP000030686"/>
    </source>
</evidence>
<keyword evidence="2" id="KW-1185">Reference proteome</keyword>
<dbReference type="STRING" id="1365484.W6Q2K7"/>
<dbReference type="AlphaFoldDB" id="W6Q2K7"/>
<dbReference type="OrthoDB" id="3009558at2759"/>